<feature type="compositionally biased region" description="Low complexity" evidence="1">
    <location>
        <begin position="152"/>
        <end position="169"/>
    </location>
</feature>
<proteinExistence type="predicted"/>
<feature type="region of interest" description="Disordered" evidence="1">
    <location>
        <begin position="1"/>
        <end position="39"/>
    </location>
</feature>
<sequence>MNQPTRLDTTAGPARPTRPDLFASPDKDSTASTQRISVLASLDARPAPAPRRSRRPLWIALACLSGICALSGGIWFMLASPAPDTSTAADAGRPRTLATAEPAQATQTPHPKPEESAAPASIERLATEQTEAATPPNTESPSAQSHPASEDAVVAVTVPAPAPHTASPANDQEPAARPEAHKSLLHTLAAPQKPAQNPPAGKTRPRAKESLDTDVILLEALVSHSKKTRAEATPAGEVTP</sequence>
<keyword evidence="2" id="KW-0472">Membrane</keyword>
<dbReference type="EMBL" id="JBEWLZ010000006">
    <property type="protein sequence ID" value="MET1490626.1"/>
    <property type="molecule type" value="Genomic_DNA"/>
</dbReference>
<dbReference type="Proteomes" id="UP001548590">
    <property type="component" value="Unassembled WGS sequence"/>
</dbReference>
<feature type="region of interest" description="Disordered" evidence="1">
    <location>
        <begin position="99"/>
        <end position="211"/>
    </location>
</feature>
<dbReference type="RefSeq" id="WP_345927637.1">
    <property type="nucleotide sequence ID" value="NZ_JBDIVF010000004.1"/>
</dbReference>
<feature type="compositionally biased region" description="Polar residues" evidence="1">
    <location>
        <begin position="127"/>
        <end position="147"/>
    </location>
</feature>
<name>A0ABV2CRS6_9RHOO</name>
<feature type="transmembrane region" description="Helical" evidence="2">
    <location>
        <begin position="57"/>
        <end position="78"/>
    </location>
</feature>
<protein>
    <submittedName>
        <fullName evidence="3">Uncharacterized protein</fullName>
    </submittedName>
</protein>
<evidence type="ECO:0000313" key="3">
    <source>
        <dbReference type="EMBL" id="MET1490626.1"/>
    </source>
</evidence>
<keyword evidence="2" id="KW-1133">Transmembrane helix</keyword>
<evidence type="ECO:0000313" key="4">
    <source>
        <dbReference type="Proteomes" id="UP001548590"/>
    </source>
</evidence>
<feature type="compositionally biased region" description="Low complexity" evidence="1">
    <location>
        <begin position="189"/>
        <end position="200"/>
    </location>
</feature>
<keyword evidence="4" id="KW-1185">Reference proteome</keyword>
<feature type="compositionally biased region" description="Low complexity" evidence="1">
    <location>
        <begin position="99"/>
        <end position="109"/>
    </location>
</feature>
<organism evidence="3 4">
    <name type="scientific">Uliginosibacterium paludis</name>
    <dbReference type="NCBI Taxonomy" id="1615952"/>
    <lineage>
        <taxon>Bacteria</taxon>
        <taxon>Pseudomonadati</taxon>
        <taxon>Pseudomonadota</taxon>
        <taxon>Betaproteobacteria</taxon>
        <taxon>Rhodocyclales</taxon>
        <taxon>Zoogloeaceae</taxon>
        <taxon>Uliginosibacterium</taxon>
    </lineage>
</organism>
<reference evidence="3 4" key="1">
    <citation type="submission" date="2024-07" db="EMBL/GenBank/DDBJ databases">
        <title>Uliginosibacterium paludis KCTC:42655.</title>
        <authorList>
            <person name="Kim M.K."/>
        </authorList>
    </citation>
    <scope>NUCLEOTIDE SEQUENCE [LARGE SCALE GENOMIC DNA]</scope>
    <source>
        <strain evidence="3 4">KCTC 42655</strain>
    </source>
</reference>
<accession>A0ABV2CRS6</accession>
<gene>
    <name evidence="3" type="ORF">ABVT11_12385</name>
</gene>
<evidence type="ECO:0000256" key="2">
    <source>
        <dbReference type="SAM" id="Phobius"/>
    </source>
</evidence>
<evidence type="ECO:0000256" key="1">
    <source>
        <dbReference type="SAM" id="MobiDB-lite"/>
    </source>
</evidence>
<comment type="caution">
    <text evidence="3">The sequence shown here is derived from an EMBL/GenBank/DDBJ whole genome shotgun (WGS) entry which is preliminary data.</text>
</comment>
<keyword evidence="2" id="KW-0812">Transmembrane</keyword>